<feature type="region of interest" description="Disordered" evidence="4">
    <location>
        <begin position="513"/>
        <end position="555"/>
    </location>
</feature>
<dbReference type="Pfam" id="PF05266">
    <property type="entry name" value="DUF724"/>
    <property type="match status" value="1"/>
</dbReference>
<feature type="region of interest" description="Disordered" evidence="4">
    <location>
        <begin position="738"/>
        <end position="760"/>
    </location>
</feature>
<feature type="region of interest" description="Disordered" evidence="4">
    <location>
        <begin position="1"/>
        <end position="24"/>
    </location>
</feature>
<dbReference type="CDD" id="cd20406">
    <property type="entry name" value="Tudor_Agenet_AtDUF_rpt2_4"/>
    <property type="match status" value="1"/>
</dbReference>
<keyword evidence="2" id="KW-0341">Growth regulation</keyword>
<feature type="domain" description="Agenet" evidence="5">
    <location>
        <begin position="237"/>
        <end position="295"/>
    </location>
</feature>
<feature type="region of interest" description="Disordered" evidence="4">
    <location>
        <begin position="416"/>
        <end position="440"/>
    </location>
</feature>
<dbReference type="InterPro" id="IPR014002">
    <property type="entry name" value="Agenet_dom_plant"/>
</dbReference>
<feature type="compositionally biased region" description="Basic residues" evidence="4">
    <location>
        <begin position="309"/>
        <end position="318"/>
    </location>
</feature>
<sequence>MEKKKKKKPKPQERPPSGFPAGAAVEVRSDDEGFRGAWYEAAVLSHNRRRRRYRVAYATLLADDDGGDDHHGPSLPLTELVHAAHLRPRPPPPSPPDPDPPFAPHQLVEAFHHDGWWAGVVFAPGAAPDRYVVSFPNSREVIEFSASEIRPRMEWLRGKWVPAQELRDGEPTFTVGAKVEAKRNLGWFSATVLKVIGQTNFLVEYDDTGVNCNGELRKEILDAQYVRPAAYDLPETKEFSVSGEVEVFCDGGWLPGVVSNVLPGSRYAVNVNGEQMGEEMEFDDTLIRSRREWNGRQWIDSSTVAKEIGKRRANRTKKSVAGTSSSSPISLSTSSDEDVEVVHESYFDNAGDAESAYPSERLNRGKPMENGLHELNHLPSLGDSSTPLEQGSASPPEIPLLEYYSSSIAVANHSFMPSCEKTPTNRTESTESPQDSSLGELTHERNLLGENSIAKTLMNGESCHDELCVRSEDLSKDCNANHAEVNDEAQNLLPIVDSTKFIGDSVPLSSFVRGKRKRDTQTLQRHKKKKKKKTHHTMKPRKRSRFPKKKTNCSLNSKESAALKHSEEAHDQFTEIQHRIEETDVWNDDLYSDVPSLSPPLHRQNEDVQGCDVGRMSRVTEQADVLHVQFAAGALIHSEEAHNQFTEIQHRIEDTDVWNDDLYSDVPNLSPPLHRQNEDVQGCDVGRMSRVTEQAEVLQDGCLAPQMAYLSKAKAPIECPCTQFSRAVQRSPTTRVESSRVQKQGSGVDGALRSCSSNSMPKECCSDESLSGRFLVANQRALVDQPTCATAPDETHLSFVKSSSLWKSIETMEIFRRMPQKPHFLPLGLHCSEFREGMAIGLMVSFASLVSSIGKLRIDDRIELFEEKLKSLAALEAHGFDVRCVQSRLNTLLCIKDAHAECEKEKDVLLEKLSQKEDDINQLDAVISTMNGAISEAERNLALFRERRDAMATRRRSISSDIASLKLDASKIEESHLSTGQQFNNALAEPW</sequence>
<evidence type="ECO:0000259" key="5">
    <source>
        <dbReference type="SMART" id="SM00743"/>
    </source>
</evidence>
<reference evidence="6" key="1">
    <citation type="submission" date="2020-07" db="EMBL/GenBank/DDBJ databases">
        <authorList>
            <person name="Lin J."/>
        </authorList>
    </citation>
    <scope>NUCLEOTIDE SEQUENCE</scope>
</reference>
<dbReference type="SMART" id="SM00743">
    <property type="entry name" value="Agenet"/>
    <property type="match status" value="4"/>
</dbReference>
<feature type="compositionally biased region" description="Basic residues" evidence="4">
    <location>
        <begin position="513"/>
        <end position="551"/>
    </location>
</feature>
<gene>
    <name evidence="6" type="ORF">CB5_LOCUS11503</name>
</gene>
<dbReference type="PANTHER" id="PTHR31917">
    <property type="entry name" value="AGENET DOMAIN-CONTAINING PROTEIN-RELATED"/>
    <property type="match status" value="1"/>
</dbReference>
<keyword evidence="3" id="KW-0175">Coiled coil</keyword>
<keyword evidence="1" id="KW-0813">Transport</keyword>
<dbReference type="Pfam" id="PF05641">
    <property type="entry name" value="Agenet"/>
    <property type="match status" value="2"/>
</dbReference>
<feature type="domain" description="Agenet" evidence="5">
    <location>
        <begin position="100"/>
        <end position="157"/>
    </location>
</feature>
<feature type="domain" description="Agenet" evidence="5">
    <location>
        <begin position="171"/>
        <end position="234"/>
    </location>
</feature>
<feature type="region of interest" description="Disordered" evidence="4">
    <location>
        <begin position="85"/>
        <end position="104"/>
    </location>
</feature>
<dbReference type="InterPro" id="IPR007930">
    <property type="entry name" value="DUF724"/>
</dbReference>
<dbReference type="EMBL" id="LR862147">
    <property type="protein sequence ID" value="CAD1828292.1"/>
    <property type="molecule type" value="Genomic_DNA"/>
</dbReference>
<dbReference type="PANTHER" id="PTHR31917:SF148">
    <property type="entry name" value="DUF724 DOMAIN-CONTAINING PROTEIN 2"/>
    <property type="match status" value="1"/>
</dbReference>
<feature type="compositionally biased region" description="Pro residues" evidence="4">
    <location>
        <begin position="89"/>
        <end position="103"/>
    </location>
</feature>
<feature type="domain" description="Agenet" evidence="5">
    <location>
        <begin position="17"/>
        <end position="94"/>
    </location>
</feature>
<feature type="compositionally biased region" description="Low complexity" evidence="4">
    <location>
        <begin position="324"/>
        <end position="334"/>
    </location>
</feature>
<feature type="compositionally biased region" description="Basic and acidic residues" evidence="4">
    <location>
        <begin position="361"/>
        <end position="376"/>
    </location>
</feature>
<feature type="compositionally biased region" description="Polar residues" evidence="4">
    <location>
        <begin position="382"/>
        <end position="393"/>
    </location>
</feature>
<evidence type="ECO:0000256" key="3">
    <source>
        <dbReference type="SAM" id="Coils"/>
    </source>
</evidence>
<dbReference type="AlphaFoldDB" id="A0A6V7PBM8"/>
<name>A0A6V7PBM8_ANACO</name>
<evidence type="ECO:0000256" key="1">
    <source>
        <dbReference type="ARBA" id="ARBA00022448"/>
    </source>
</evidence>
<dbReference type="InterPro" id="IPR008395">
    <property type="entry name" value="Agenet-like_dom"/>
</dbReference>
<feature type="region of interest" description="Disordered" evidence="4">
    <location>
        <begin position="309"/>
        <end position="397"/>
    </location>
</feature>
<feature type="coiled-coil region" evidence="3">
    <location>
        <begin position="899"/>
        <end position="954"/>
    </location>
</feature>
<evidence type="ECO:0000256" key="4">
    <source>
        <dbReference type="SAM" id="MobiDB-lite"/>
    </source>
</evidence>
<proteinExistence type="predicted"/>
<evidence type="ECO:0000256" key="2">
    <source>
        <dbReference type="ARBA" id="ARBA00022604"/>
    </source>
</evidence>
<accession>A0A6V7PBM8</accession>
<feature type="compositionally biased region" description="Polar residues" evidence="4">
    <location>
        <begin position="421"/>
        <end position="439"/>
    </location>
</feature>
<organism evidence="6">
    <name type="scientific">Ananas comosus var. bracteatus</name>
    <name type="common">red pineapple</name>
    <dbReference type="NCBI Taxonomy" id="296719"/>
    <lineage>
        <taxon>Eukaryota</taxon>
        <taxon>Viridiplantae</taxon>
        <taxon>Streptophyta</taxon>
        <taxon>Embryophyta</taxon>
        <taxon>Tracheophyta</taxon>
        <taxon>Spermatophyta</taxon>
        <taxon>Magnoliopsida</taxon>
        <taxon>Liliopsida</taxon>
        <taxon>Poales</taxon>
        <taxon>Bromeliaceae</taxon>
        <taxon>Bromelioideae</taxon>
        <taxon>Ananas</taxon>
    </lineage>
</organism>
<evidence type="ECO:0000313" key="6">
    <source>
        <dbReference type="EMBL" id="CAD1828292.1"/>
    </source>
</evidence>
<protein>
    <recommendedName>
        <fullName evidence="5">Agenet domain-containing protein</fullName>
    </recommendedName>
</protein>